<evidence type="ECO:0000313" key="4">
    <source>
        <dbReference type="Proteomes" id="UP000199515"/>
    </source>
</evidence>
<keyword evidence="4" id="KW-1185">Reference proteome</keyword>
<protein>
    <recommendedName>
        <fullName evidence="2">DUF6545 domain-containing protein</fullName>
    </recommendedName>
</protein>
<feature type="transmembrane region" description="Helical" evidence="1">
    <location>
        <begin position="215"/>
        <end position="234"/>
    </location>
</feature>
<evidence type="ECO:0000313" key="3">
    <source>
        <dbReference type="EMBL" id="SDW77399.1"/>
    </source>
</evidence>
<dbReference type="OrthoDB" id="3685619at2"/>
<feature type="domain" description="DUF6545" evidence="2">
    <location>
        <begin position="247"/>
        <end position="371"/>
    </location>
</feature>
<proteinExistence type="predicted"/>
<keyword evidence="1" id="KW-0812">Transmembrane</keyword>
<name>A0A1H2WBI8_9PSEU</name>
<reference evidence="3 4" key="1">
    <citation type="submission" date="2016-10" db="EMBL/GenBank/DDBJ databases">
        <authorList>
            <person name="de Groot N.N."/>
        </authorList>
    </citation>
    <scope>NUCLEOTIDE SEQUENCE [LARGE SCALE GENOMIC DNA]</scope>
    <source>
        <strain evidence="3 4">CPCC 202699</strain>
    </source>
</reference>
<gene>
    <name evidence="3" type="ORF">SAMN05421504_1011470</name>
</gene>
<feature type="transmembrane region" description="Helical" evidence="1">
    <location>
        <begin position="142"/>
        <end position="161"/>
    </location>
</feature>
<evidence type="ECO:0000259" key="2">
    <source>
        <dbReference type="Pfam" id="PF20182"/>
    </source>
</evidence>
<dbReference type="STRING" id="589385.SAMN05421504_1011470"/>
<feature type="transmembrane region" description="Helical" evidence="1">
    <location>
        <begin position="37"/>
        <end position="57"/>
    </location>
</feature>
<accession>A0A1H2WBI8</accession>
<dbReference type="RefSeq" id="WP_091287716.1">
    <property type="nucleotide sequence ID" value="NZ_FNON01000001.1"/>
</dbReference>
<dbReference type="InterPro" id="IPR046675">
    <property type="entry name" value="DUF6545"/>
</dbReference>
<dbReference type="AlphaFoldDB" id="A0A1H2WBI8"/>
<sequence length="376" mass="41628">MNTLRLACFVLAAASSYLSLGYKLVQFRRSRRDPVYLTLMATLLFMCLTFTMGAVALSTDTLFGVRNLAILLMHLSAVIFCVTAEILLLQWSNSPEQSRRKIRVWLSAGLALLVVLVVLFLLADAIHKPASALGGGSGDPLILTYLLVFIASQTLPCVTIFEQCLRYSRITEKPWLRRTLRTFAVGSVLLFCYCVSRTVNILSPLFGVELGEWQALASIFSGLGIFVFSVGVTMPSWGPQLANLASWIRNYSSYKALYPLWHALYETSPGIALENAPSSSVTDLRYRLHRRVIEIRDGWRALRPYMDPATVTPDGDAARAHVEAAKIKQAIQAKQAGQAPEPDHEPADFDEHNADTLAAEVSWLRQVSLAYGRLGS</sequence>
<dbReference type="NCBIfam" id="NF042915">
    <property type="entry name" value="MAB_1171c_fam"/>
    <property type="match status" value="1"/>
</dbReference>
<feature type="transmembrane region" description="Helical" evidence="1">
    <location>
        <begin position="182"/>
        <end position="203"/>
    </location>
</feature>
<organism evidence="3 4">
    <name type="scientific">Amycolatopsis xylanica</name>
    <dbReference type="NCBI Taxonomy" id="589385"/>
    <lineage>
        <taxon>Bacteria</taxon>
        <taxon>Bacillati</taxon>
        <taxon>Actinomycetota</taxon>
        <taxon>Actinomycetes</taxon>
        <taxon>Pseudonocardiales</taxon>
        <taxon>Pseudonocardiaceae</taxon>
        <taxon>Amycolatopsis</taxon>
    </lineage>
</organism>
<dbReference type="EMBL" id="FNON01000001">
    <property type="protein sequence ID" value="SDW77399.1"/>
    <property type="molecule type" value="Genomic_DNA"/>
</dbReference>
<dbReference type="Proteomes" id="UP000199515">
    <property type="component" value="Unassembled WGS sequence"/>
</dbReference>
<evidence type="ECO:0000256" key="1">
    <source>
        <dbReference type="SAM" id="Phobius"/>
    </source>
</evidence>
<feature type="transmembrane region" description="Helical" evidence="1">
    <location>
        <begin position="69"/>
        <end position="90"/>
    </location>
</feature>
<feature type="transmembrane region" description="Helical" evidence="1">
    <location>
        <begin position="102"/>
        <end position="122"/>
    </location>
</feature>
<keyword evidence="1" id="KW-1133">Transmembrane helix</keyword>
<dbReference type="InterPro" id="IPR050039">
    <property type="entry name" value="MAB_1171c-like"/>
</dbReference>
<dbReference type="Pfam" id="PF20182">
    <property type="entry name" value="DUF6545"/>
    <property type="match status" value="1"/>
</dbReference>
<keyword evidence="1" id="KW-0472">Membrane</keyword>